<keyword evidence="1" id="KW-0812">Transmembrane</keyword>
<comment type="caution">
    <text evidence="2">The sequence shown here is derived from an EMBL/GenBank/DDBJ whole genome shotgun (WGS) entry which is preliminary data.</text>
</comment>
<keyword evidence="1" id="KW-1133">Transmembrane helix</keyword>
<dbReference type="Proteomes" id="UP000256405">
    <property type="component" value="Unassembled WGS sequence"/>
</dbReference>
<protein>
    <submittedName>
        <fullName evidence="2">Uncharacterized protein</fullName>
    </submittedName>
</protein>
<keyword evidence="3" id="KW-1185">Reference proteome</keyword>
<name>A0A3E0E7L1_9BACT</name>
<dbReference type="AlphaFoldDB" id="A0A3E0E7L1"/>
<organism evidence="2 3">
    <name type="scientific">Algoriphagus antarcticus</name>
    <dbReference type="NCBI Taxonomy" id="238540"/>
    <lineage>
        <taxon>Bacteria</taxon>
        <taxon>Pseudomonadati</taxon>
        <taxon>Bacteroidota</taxon>
        <taxon>Cytophagia</taxon>
        <taxon>Cytophagales</taxon>
        <taxon>Cyclobacteriaceae</taxon>
        <taxon>Algoriphagus</taxon>
    </lineage>
</organism>
<dbReference type="EMBL" id="QUNF01000001">
    <property type="protein sequence ID" value="REG94227.1"/>
    <property type="molecule type" value="Genomic_DNA"/>
</dbReference>
<evidence type="ECO:0000313" key="2">
    <source>
        <dbReference type="EMBL" id="REG94227.1"/>
    </source>
</evidence>
<sequence>MSYDWLILRDIKSKNLYGMQRNKKIFLILFVIFMLIMGWIGYDISQRTTFPGSKRNLEQRIGDDLEKDEK</sequence>
<reference evidence="2 3" key="1">
    <citation type="submission" date="2018-08" db="EMBL/GenBank/DDBJ databases">
        <title>Genomic Encyclopedia of Archaeal and Bacterial Type Strains, Phase II (KMG-II): from individual species to whole genera.</title>
        <authorList>
            <person name="Goeker M."/>
        </authorList>
    </citation>
    <scope>NUCLEOTIDE SEQUENCE [LARGE SCALE GENOMIC DNA]</scope>
    <source>
        <strain evidence="2 3">DSM 15986</strain>
    </source>
</reference>
<evidence type="ECO:0000313" key="3">
    <source>
        <dbReference type="Proteomes" id="UP000256405"/>
    </source>
</evidence>
<proteinExistence type="predicted"/>
<evidence type="ECO:0000256" key="1">
    <source>
        <dbReference type="SAM" id="Phobius"/>
    </source>
</evidence>
<accession>A0A3E0E7L1</accession>
<keyword evidence="1" id="KW-0472">Membrane</keyword>
<feature type="transmembrane region" description="Helical" evidence="1">
    <location>
        <begin position="25"/>
        <end position="42"/>
    </location>
</feature>
<gene>
    <name evidence="2" type="ORF">C8N25_10152</name>
</gene>